<keyword evidence="1" id="KW-0812">Transmembrane</keyword>
<dbReference type="Proteomes" id="UP000009309">
    <property type="component" value="Unassembled WGS sequence"/>
</dbReference>
<gene>
    <name evidence="3" type="ORF">BN8_00873</name>
</gene>
<dbReference type="InterPro" id="IPR007065">
    <property type="entry name" value="HPP"/>
</dbReference>
<dbReference type="STRING" id="1185876.BN8_00873"/>
<reference evidence="3 4" key="1">
    <citation type="journal article" date="2012" name="J. Bacteriol.">
        <title>Genome Sequence of the Filamentous Bacterium Fibrisoma limi BUZ 3T.</title>
        <authorList>
            <person name="Filippini M."/>
            <person name="Qi W."/>
            <person name="Jaenicke S."/>
            <person name="Goesmann A."/>
            <person name="Smits T.H."/>
            <person name="Bagheri H.C."/>
        </authorList>
    </citation>
    <scope>NUCLEOTIDE SEQUENCE [LARGE SCALE GENOMIC DNA]</scope>
    <source>
        <strain evidence="4">BUZ 3T</strain>
    </source>
</reference>
<protein>
    <submittedName>
        <fullName evidence="3">HPP family protein</fullName>
    </submittedName>
</protein>
<feature type="transmembrane region" description="Helical" evidence="1">
    <location>
        <begin position="28"/>
        <end position="48"/>
    </location>
</feature>
<feature type="domain" description="HPP transmembrane region" evidence="2">
    <location>
        <begin position="23"/>
        <end position="179"/>
    </location>
</feature>
<evidence type="ECO:0000256" key="1">
    <source>
        <dbReference type="SAM" id="Phobius"/>
    </source>
</evidence>
<feature type="transmembrane region" description="Helical" evidence="1">
    <location>
        <begin position="54"/>
        <end position="72"/>
    </location>
</feature>
<evidence type="ECO:0000313" key="3">
    <source>
        <dbReference type="EMBL" id="CCH51915.1"/>
    </source>
</evidence>
<keyword evidence="1" id="KW-0472">Membrane</keyword>
<dbReference type="eggNOG" id="COG3448">
    <property type="taxonomic scope" value="Bacteria"/>
</dbReference>
<name>I2GDE1_9BACT</name>
<evidence type="ECO:0000259" key="2">
    <source>
        <dbReference type="Pfam" id="PF04982"/>
    </source>
</evidence>
<dbReference type="Pfam" id="PF04982">
    <property type="entry name" value="TM_HPP"/>
    <property type="match status" value="1"/>
</dbReference>
<evidence type="ECO:0000313" key="4">
    <source>
        <dbReference type="Proteomes" id="UP000009309"/>
    </source>
</evidence>
<keyword evidence="1" id="KW-1133">Transmembrane helix</keyword>
<sequence length="204" mass="22355">MKKRLKRHYRVARYVVYRQTILEPVDHLWTFLGTFAAISSIGLIQQAGFTRQDTIFLIGSFGASCVLIFGATHSPLAQPRNLIGGHLLASLIGVAIHKCLPDQLWLSSALAVSLSIVVMQITKTMHPPAGATALIANIGSEKIIQLGFGYTLTPVLTGVSVLFVIALIVNNLAPHRTYPTQPLSWPGRFRGLRRRLQSSKTEST</sequence>
<dbReference type="PANTHER" id="PTHR33741:SF5">
    <property type="entry name" value="TRANSMEMBRANE PROTEIN DDB_G0269096-RELATED"/>
    <property type="match status" value="1"/>
</dbReference>
<comment type="caution">
    <text evidence="3">The sequence shown here is derived from an EMBL/GenBank/DDBJ whole genome shotgun (WGS) entry which is preliminary data.</text>
</comment>
<dbReference type="PANTHER" id="PTHR33741">
    <property type="entry name" value="TRANSMEMBRANE PROTEIN DDB_G0269096-RELATED"/>
    <property type="match status" value="1"/>
</dbReference>
<dbReference type="AlphaFoldDB" id="I2GDE1"/>
<keyword evidence="4" id="KW-1185">Reference proteome</keyword>
<proteinExistence type="predicted"/>
<feature type="transmembrane region" description="Helical" evidence="1">
    <location>
        <begin position="143"/>
        <end position="169"/>
    </location>
</feature>
<dbReference type="EMBL" id="CAIT01000004">
    <property type="protein sequence ID" value="CCH51915.1"/>
    <property type="molecule type" value="Genomic_DNA"/>
</dbReference>
<accession>I2GDE1</accession>
<dbReference type="InterPro" id="IPR058581">
    <property type="entry name" value="TM_HPP"/>
</dbReference>
<dbReference type="RefSeq" id="WP_009280501.1">
    <property type="nucleotide sequence ID" value="NZ_CAIT01000004.1"/>
</dbReference>
<dbReference type="OrthoDB" id="9811720at2"/>
<organism evidence="3 4">
    <name type="scientific">Fibrisoma limi BUZ 3</name>
    <dbReference type="NCBI Taxonomy" id="1185876"/>
    <lineage>
        <taxon>Bacteria</taxon>
        <taxon>Pseudomonadati</taxon>
        <taxon>Bacteroidota</taxon>
        <taxon>Cytophagia</taxon>
        <taxon>Cytophagales</taxon>
        <taxon>Spirosomataceae</taxon>
        <taxon>Fibrisoma</taxon>
    </lineage>
</organism>